<feature type="DNA-binding region" description="Homeobox" evidence="7">
    <location>
        <begin position="579"/>
        <end position="638"/>
    </location>
</feature>
<keyword evidence="12" id="KW-1185">Reference proteome</keyword>
<dbReference type="PROSITE" id="PS50071">
    <property type="entry name" value="HOMEOBOX_2"/>
    <property type="match status" value="1"/>
</dbReference>
<reference evidence="11 12" key="1">
    <citation type="submission" date="2015-07" db="EMBL/GenBank/DDBJ databases">
        <title>The genome of Eufriesea mexicana.</title>
        <authorList>
            <person name="Pan H."/>
            <person name="Kapheim K."/>
        </authorList>
    </citation>
    <scope>NUCLEOTIDE SEQUENCE [LARGE SCALE GENOMIC DNA]</scope>
    <source>
        <strain evidence="11">0111107269</strain>
        <tissue evidence="11">Whole body</tissue>
    </source>
</reference>
<dbReference type="Pfam" id="PF00046">
    <property type="entry name" value="Homeodomain"/>
    <property type="match status" value="1"/>
</dbReference>
<dbReference type="GO" id="GO:0048598">
    <property type="term" value="P:embryonic morphogenesis"/>
    <property type="evidence" value="ECO:0007669"/>
    <property type="project" value="TreeGrafter"/>
</dbReference>
<dbReference type="CDD" id="cd00086">
    <property type="entry name" value="homeodomain"/>
    <property type="match status" value="1"/>
</dbReference>
<evidence type="ECO:0000256" key="6">
    <source>
        <dbReference type="ARBA" id="ARBA00038425"/>
    </source>
</evidence>
<dbReference type="Gene3D" id="1.10.10.60">
    <property type="entry name" value="Homeodomain-like"/>
    <property type="match status" value="1"/>
</dbReference>
<evidence type="ECO:0000256" key="9">
    <source>
        <dbReference type="SAM" id="MobiDB-lite"/>
    </source>
</evidence>
<feature type="compositionally biased region" description="Basic and acidic residues" evidence="9">
    <location>
        <begin position="324"/>
        <end position="342"/>
    </location>
</feature>
<proteinExistence type="inferred from homology"/>
<dbReference type="PRINTS" id="PR00024">
    <property type="entry name" value="HOMEOBOX"/>
</dbReference>
<feature type="compositionally biased region" description="Basic and acidic residues" evidence="9">
    <location>
        <begin position="350"/>
        <end position="382"/>
    </location>
</feature>
<keyword evidence="2" id="KW-0217">Developmental protein</keyword>
<feature type="compositionally biased region" description="Basic and acidic residues" evidence="9">
    <location>
        <begin position="399"/>
        <end position="414"/>
    </location>
</feature>
<comment type="subcellular location">
    <subcellularLocation>
        <location evidence="1 7 8">Nucleus</location>
    </subcellularLocation>
</comment>
<feature type="compositionally biased region" description="Polar residues" evidence="9">
    <location>
        <begin position="115"/>
        <end position="124"/>
    </location>
</feature>
<evidence type="ECO:0000256" key="4">
    <source>
        <dbReference type="ARBA" id="ARBA00023155"/>
    </source>
</evidence>
<evidence type="ECO:0000259" key="10">
    <source>
        <dbReference type="PROSITE" id="PS50071"/>
    </source>
</evidence>
<gene>
    <name evidence="11" type="ORF">WN48_06869</name>
</gene>
<dbReference type="EMBL" id="KQ759879">
    <property type="protein sequence ID" value="OAD62228.1"/>
    <property type="molecule type" value="Genomic_DNA"/>
</dbReference>
<dbReference type="GO" id="GO:0000977">
    <property type="term" value="F:RNA polymerase II transcription regulatory region sequence-specific DNA binding"/>
    <property type="evidence" value="ECO:0007669"/>
    <property type="project" value="TreeGrafter"/>
</dbReference>
<feature type="domain" description="Homeobox" evidence="10">
    <location>
        <begin position="577"/>
        <end position="637"/>
    </location>
</feature>
<evidence type="ECO:0000313" key="11">
    <source>
        <dbReference type="EMBL" id="OAD62228.1"/>
    </source>
</evidence>
<keyword evidence="5 7" id="KW-0539">Nucleus</keyword>
<dbReference type="InterPro" id="IPR009057">
    <property type="entry name" value="Homeodomain-like_sf"/>
</dbReference>
<dbReference type="InterPro" id="IPR017970">
    <property type="entry name" value="Homeobox_CS"/>
</dbReference>
<dbReference type="PROSITE" id="PS00027">
    <property type="entry name" value="HOMEOBOX_1"/>
    <property type="match status" value="1"/>
</dbReference>
<feature type="region of interest" description="Disordered" evidence="9">
    <location>
        <begin position="50"/>
        <end position="158"/>
    </location>
</feature>
<dbReference type="InterPro" id="IPR020479">
    <property type="entry name" value="HD_metazoa"/>
</dbReference>
<evidence type="ECO:0000256" key="3">
    <source>
        <dbReference type="ARBA" id="ARBA00023125"/>
    </source>
</evidence>
<sequence length="703" mass="78359">MRAERLKYRALRGCVRKKHNCEGKPEYGKEQSECLNKGARARAVLHGLQDSVQREFAPLSSHQRDDGRAKRSGAAKGRGTKEGGKREEEEEGRQEGGGRGWRGGRPPVPRGSRESSAVNLSSNLFHDPGPLAKRKERKKWIGMSSSEGVVTGQGTGNDRLCEDVDMATSTSASSNLKPRSGKISFSVDSLLSDMKKTAVTGGAFARRENDDRTETEKNLDMEARYRELLLEQQRLQSRELLARLSPHGLTFASHHHHHHPSSRLDQDHPSAGRQEILTVKDFSRTGSHDKSSSPIRIDQEVQRDRDDRRLSSSSPASRITESMIQRDRGGQEEDERIDRIADPRSVSPVSRREIMDDRSDSEANRSLEGDRTDHLDLEDQEIRSVGQSEDLNVMDSDCELERELDSNQEKEEKSSPVVPQPIHPGVQRPSQGPPYLTGAPGAPGWNPAGFPHSLAGFAWLPPPPHPHNPHGHLYTPHGGPTSPNGQRIHPEIPLKETKVNPKARPLWKNLRRRFPPRNGAFGNHNRRWYTVNLRPAVAIDIASVLPSVRYVSSQTISDLRLPGPGPGPVRCTLRKHKPNRKPRTPFTTQQLLSLEKKFREKQYLTIAERAEFSSSLHLTETQVKIWFQNRRAKAKRLQEAEIEKLRLSARPLLHPSFGSGLMFSGVGPPGTPGVPPFIAAAMARHTHVAAAAAMFMGPPGHRP</sequence>
<name>A0A310SI53_9HYME</name>
<feature type="region of interest" description="Disordered" evidence="9">
    <location>
        <begin position="461"/>
        <end position="482"/>
    </location>
</feature>
<dbReference type="InterPro" id="IPR001356">
    <property type="entry name" value="HD"/>
</dbReference>
<evidence type="ECO:0000256" key="8">
    <source>
        <dbReference type="RuleBase" id="RU000682"/>
    </source>
</evidence>
<comment type="similarity">
    <text evidence="6">Belongs to the Msh homeobox family.</text>
</comment>
<feature type="region of interest" description="Disordered" evidence="9">
    <location>
        <begin position="278"/>
        <end position="442"/>
    </location>
</feature>
<evidence type="ECO:0000256" key="2">
    <source>
        <dbReference type="ARBA" id="ARBA00022473"/>
    </source>
</evidence>
<evidence type="ECO:0000256" key="5">
    <source>
        <dbReference type="ARBA" id="ARBA00023242"/>
    </source>
</evidence>
<dbReference type="AlphaFoldDB" id="A0A310SI53"/>
<keyword evidence="4 7" id="KW-0371">Homeobox</keyword>
<organism evidence="11 12">
    <name type="scientific">Eufriesea mexicana</name>
    <dbReference type="NCBI Taxonomy" id="516756"/>
    <lineage>
        <taxon>Eukaryota</taxon>
        <taxon>Metazoa</taxon>
        <taxon>Ecdysozoa</taxon>
        <taxon>Arthropoda</taxon>
        <taxon>Hexapoda</taxon>
        <taxon>Insecta</taxon>
        <taxon>Pterygota</taxon>
        <taxon>Neoptera</taxon>
        <taxon>Endopterygota</taxon>
        <taxon>Hymenoptera</taxon>
        <taxon>Apocrita</taxon>
        <taxon>Aculeata</taxon>
        <taxon>Apoidea</taxon>
        <taxon>Anthophila</taxon>
        <taxon>Apidae</taxon>
        <taxon>Eufriesea</taxon>
    </lineage>
</organism>
<evidence type="ECO:0000313" key="12">
    <source>
        <dbReference type="Proteomes" id="UP000250275"/>
    </source>
</evidence>
<dbReference type="OrthoDB" id="6159439at2759"/>
<dbReference type="GO" id="GO:0000981">
    <property type="term" value="F:DNA-binding transcription factor activity, RNA polymerase II-specific"/>
    <property type="evidence" value="ECO:0007669"/>
    <property type="project" value="InterPro"/>
</dbReference>
<dbReference type="InterPro" id="IPR050674">
    <property type="entry name" value="Msh_Homeobox_Regulators"/>
</dbReference>
<evidence type="ECO:0000256" key="1">
    <source>
        <dbReference type="ARBA" id="ARBA00004123"/>
    </source>
</evidence>
<dbReference type="GO" id="GO:0005634">
    <property type="term" value="C:nucleus"/>
    <property type="evidence" value="ECO:0007669"/>
    <property type="project" value="UniProtKB-SubCell"/>
</dbReference>
<dbReference type="PANTHER" id="PTHR24338:SF0">
    <property type="entry name" value="MUSCLE SEGMENTATION HOMEOBOX"/>
    <property type="match status" value="1"/>
</dbReference>
<evidence type="ECO:0000256" key="7">
    <source>
        <dbReference type="PROSITE-ProRule" id="PRU00108"/>
    </source>
</evidence>
<dbReference type="SMART" id="SM00389">
    <property type="entry name" value="HOX"/>
    <property type="match status" value="1"/>
</dbReference>
<protein>
    <submittedName>
        <fullName evidence="11">Homeobox protein H17</fullName>
    </submittedName>
</protein>
<dbReference type="SUPFAM" id="SSF46689">
    <property type="entry name" value="Homeodomain-like"/>
    <property type="match status" value="1"/>
</dbReference>
<dbReference type="PANTHER" id="PTHR24338">
    <property type="entry name" value="HOMEOBOX PROTEIN MSX"/>
    <property type="match status" value="1"/>
</dbReference>
<dbReference type="Proteomes" id="UP000250275">
    <property type="component" value="Unassembled WGS sequence"/>
</dbReference>
<feature type="compositionally biased region" description="Basic and acidic residues" evidence="9">
    <location>
        <begin position="281"/>
        <end position="310"/>
    </location>
</feature>
<accession>A0A310SI53</accession>
<keyword evidence="3 7" id="KW-0238">DNA-binding</keyword>